<evidence type="ECO:0000313" key="11">
    <source>
        <dbReference type="EMBL" id="RXE58035.1"/>
    </source>
</evidence>
<feature type="transmembrane region" description="Helical" evidence="9">
    <location>
        <begin position="111"/>
        <end position="134"/>
    </location>
</feature>
<evidence type="ECO:0000256" key="7">
    <source>
        <dbReference type="ARBA" id="ARBA00023136"/>
    </source>
</evidence>
<evidence type="ECO:0000256" key="9">
    <source>
        <dbReference type="SAM" id="Phobius"/>
    </source>
</evidence>
<sequence>MAGSIPIQIKTAKTTPAERRAVKGSKIVPVILTAIAILFFILMLIVPLISVFAKAFEQGANLYFASITDPIAWKAIKLTLITIAITVPINTVFGLTAAWAIAKFKFKGKNVLITFIDLPFSISPVVAGLIFVLLFSTSHGLLAPLLNAWGLKIIFAPPGIILATLFVTLPFVAREIIPLMEAQGTTEEEAALTLGASGWKTFWLVTLPNIKWALLYGIMLTAARSAGEFGAVSVVSGHIRGLTNTVPLHVEILYNEYKFSAAFAVASLLTLIALINLIVKNVAHWKIKQQSKI</sequence>
<evidence type="ECO:0000256" key="4">
    <source>
        <dbReference type="ARBA" id="ARBA00022692"/>
    </source>
</evidence>
<comment type="subcellular location">
    <subcellularLocation>
        <location evidence="1">Membrane</location>
        <topology evidence="1">Multi-pass membrane protein</topology>
    </subcellularLocation>
</comment>
<evidence type="ECO:0000256" key="5">
    <source>
        <dbReference type="ARBA" id="ARBA00022989"/>
    </source>
</evidence>
<dbReference type="Pfam" id="PF00528">
    <property type="entry name" value="BPD_transp_1"/>
    <property type="match status" value="1"/>
</dbReference>
<dbReference type="NCBIfam" id="TIGR02140">
    <property type="entry name" value="permease_CysW"/>
    <property type="match status" value="1"/>
</dbReference>
<dbReference type="Gene3D" id="1.10.3720.10">
    <property type="entry name" value="MetI-like"/>
    <property type="match status" value="1"/>
</dbReference>
<feature type="transmembrane region" description="Helical" evidence="9">
    <location>
        <begin position="76"/>
        <end position="99"/>
    </location>
</feature>
<accession>A0A4Q0I2Y0</accession>
<dbReference type="OrthoDB" id="9774448at2"/>
<feature type="transmembrane region" description="Helical" evidence="9">
    <location>
        <begin position="27"/>
        <end position="56"/>
    </location>
</feature>
<evidence type="ECO:0000259" key="10">
    <source>
        <dbReference type="PROSITE" id="PS50928"/>
    </source>
</evidence>
<comment type="caution">
    <text evidence="11">The sequence shown here is derived from an EMBL/GenBank/DDBJ whole genome shotgun (WGS) entry which is preliminary data.</text>
</comment>
<dbReference type="Proteomes" id="UP000289166">
    <property type="component" value="Unassembled WGS sequence"/>
</dbReference>
<dbReference type="NCBIfam" id="TIGR00969">
    <property type="entry name" value="3a0106s02"/>
    <property type="match status" value="1"/>
</dbReference>
<feature type="domain" description="ABC transmembrane type-1" evidence="10">
    <location>
        <begin position="76"/>
        <end position="280"/>
    </location>
</feature>
<evidence type="ECO:0000313" key="12">
    <source>
        <dbReference type="Proteomes" id="UP000289166"/>
    </source>
</evidence>
<comment type="function">
    <text evidence="8">Part of the ABC transporter complex CysAWTP (TC 3.A.1.6.1) involved in sulfate/thiosulfate import. Probably responsible for the translocation of the substrate across the membrane.</text>
</comment>
<dbReference type="PANTHER" id="PTHR30406">
    <property type="entry name" value="SULFATE TRANSPORT SYSTEM PERMEASE PROTEIN"/>
    <property type="match status" value="1"/>
</dbReference>
<evidence type="ECO:0000256" key="2">
    <source>
        <dbReference type="ARBA" id="ARBA00011779"/>
    </source>
</evidence>
<feature type="transmembrane region" description="Helical" evidence="9">
    <location>
        <begin position="259"/>
        <end position="279"/>
    </location>
</feature>
<protein>
    <submittedName>
        <fullName evidence="11">Sulfate ABC transporter permease subunit CysW</fullName>
    </submittedName>
</protein>
<evidence type="ECO:0000256" key="3">
    <source>
        <dbReference type="ARBA" id="ARBA00022448"/>
    </source>
</evidence>
<dbReference type="SUPFAM" id="SSF161098">
    <property type="entry name" value="MetI-like"/>
    <property type="match status" value="1"/>
</dbReference>
<keyword evidence="7 9" id="KW-0472">Membrane</keyword>
<dbReference type="InterPro" id="IPR011866">
    <property type="entry name" value="CysW_permease"/>
</dbReference>
<reference evidence="12" key="1">
    <citation type="submission" date="2018-11" db="EMBL/GenBank/DDBJ databases">
        <title>Genome sequencing of a novel mesophilic and cellulolytic organism within the genus Hungateiclostridium.</title>
        <authorList>
            <person name="Rettenmaier R."/>
            <person name="Liebl W."/>
            <person name="Zverlov V."/>
        </authorList>
    </citation>
    <scope>NUCLEOTIDE SEQUENCE [LARGE SCALE GENOMIC DNA]</scope>
    <source>
        <strain evidence="12">N2K1</strain>
    </source>
</reference>
<organism evidence="11 12">
    <name type="scientific">Acetivibrio mesophilus</name>
    <dbReference type="NCBI Taxonomy" id="2487273"/>
    <lineage>
        <taxon>Bacteria</taxon>
        <taxon>Bacillati</taxon>
        <taxon>Bacillota</taxon>
        <taxon>Clostridia</taxon>
        <taxon>Eubacteriales</taxon>
        <taxon>Oscillospiraceae</taxon>
        <taxon>Acetivibrio</taxon>
    </lineage>
</organism>
<evidence type="ECO:0000256" key="1">
    <source>
        <dbReference type="ARBA" id="ARBA00004141"/>
    </source>
</evidence>
<keyword evidence="3" id="KW-0813">Transport</keyword>
<dbReference type="CDD" id="cd06261">
    <property type="entry name" value="TM_PBP2"/>
    <property type="match status" value="1"/>
</dbReference>
<name>A0A4Q0I2Y0_9FIRM</name>
<evidence type="ECO:0000256" key="8">
    <source>
        <dbReference type="ARBA" id="ARBA00025323"/>
    </source>
</evidence>
<dbReference type="GO" id="GO:0015419">
    <property type="term" value="F:ABC-type sulfate transporter activity"/>
    <property type="evidence" value="ECO:0007669"/>
    <property type="project" value="InterPro"/>
</dbReference>
<comment type="subunit">
    <text evidence="2">The complex is composed of two ATP-binding proteins (CysA), two transmembrane proteins (CysT and CysW) and a solute-binding protein (CysP).</text>
</comment>
<evidence type="ECO:0000256" key="6">
    <source>
        <dbReference type="ARBA" id="ARBA00023032"/>
    </source>
</evidence>
<dbReference type="RefSeq" id="WP_069195506.1">
    <property type="nucleotide sequence ID" value="NZ_RLII01000026.1"/>
</dbReference>
<keyword evidence="5 9" id="KW-1133">Transmembrane helix</keyword>
<dbReference type="AlphaFoldDB" id="A0A4Q0I2Y0"/>
<gene>
    <name evidence="11" type="primary">cysW</name>
    <name evidence="11" type="ORF">EFD62_14320</name>
</gene>
<keyword evidence="4 9" id="KW-0812">Transmembrane</keyword>
<dbReference type="PROSITE" id="PS50928">
    <property type="entry name" value="ABC_TM1"/>
    <property type="match status" value="1"/>
</dbReference>
<keyword evidence="6" id="KW-0764">Sulfate transport</keyword>
<dbReference type="InterPro" id="IPR000515">
    <property type="entry name" value="MetI-like"/>
</dbReference>
<dbReference type="InterPro" id="IPR035906">
    <property type="entry name" value="MetI-like_sf"/>
</dbReference>
<keyword evidence="12" id="KW-1185">Reference proteome</keyword>
<dbReference type="InterPro" id="IPR005667">
    <property type="entry name" value="Sulph_transpt2"/>
</dbReference>
<dbReference type="EMBL" id="RLII01000026">
    <property type="protein sequence ID" value="RXE58035.1"/>
    <property type="molecule type" value="Genomic_DNA"/>
</dbReference>
<feature type="transmembrane region" description="Helical" evidence="9">
    <location>
        <begin position="154"/>
        <end position="173"/>
    </location>
</feature>
<proteinExistence type="predicted"/>
<dbReference type="GO" id="GO:0005886">
    <property type="term" value="C:plasma membrane"/>
    <property type="evidence" value="ECO:0007669"/>
    <property type="project" value="InterPro"/>
</dbReference>
<dbReference type="PANTHER" id="PTHR30406:SF1">
    <property type="entry name" value="SULFATE TRANSPORT SYSTEM PERMEASE PROTEIN CYSW"/>
    <property type="match status" value="1"/>
</dbReference>